<evidence type="ECO:0000256" key="1">
    <source>
        <dbReference type="SAM" id="MobiDB-lite"/>
    </source>
</evidence>
<reference evidence="2 3" key="1">
    <citation type="journal article" date="2019" name="Int. J. Syst. Evol. Microbiol.">
        <title>The Global Catalogue of Microorganisms (GCM) 10K type strain sequencing project: providing services to taxonomists for standard genome sequencing and annotation.</title>
        <authorList>
            <consortium name="The Broad Institute Genomics Platform"/>
            <consortium name="The Broad Institute Genome Sequencing Center for Infectious Disease"/>
            <person name="Wu L."/>
            <person name="Ma J."/>
        </authorList>
    </citation>
    <scope>NUCLEOTIDE SEQUENCE [LARGE SCALE GENOMIC DNA]</scope>
    <source>
        <strain evidence="2 3">JCM 16014</strain>
    </source>
</reference>
<name>A0ABN2V425_9ACTN</name>
<evidence type="ECO:0000313" key="3">
    <source>
        <dbReference type="Proteomes" id="UP001500751"/>
    </source>
</evidence>
<sequence>MIQLNKLNRAGGETVGLQEQLDAFVSKINLVATPGASPGALITAALVPDPLTTGLLDEVAGLTRTTFLLKMLRFGDAALPGPGISIADFLGVAGQVLGGQAMPAISVEMPGPALPGARIPVKELSNQGTAGPGTVVNLNGLTVNEDVPKAADGSLPQQPALGKKSDAGTGAGHSVDDVLSGVPGIVGVVESGSAQLPLSVRLDWTFAVGDRTTMVEARRTAALGIVPPLEFVDLGAGTELTMTIGVTGTVTVQDPVAGITASSELSRSVTVQFPGIAIPRLLGLFTWPLYGTQPAVDRSNPNQDSLLLMLPADSPLSGLDSVSSTVGSVLRTVESAVSLLSAPLPVDAVAPFGSAGDFVAQLSPLLSALSTLAATLAKANLDDYVPVTVVKATAPSDHSSVHGGVADIRPYIWHTWGAFGAGHDHYHDNAQSFLWMAPQGGQTIVYRGSGYQAAADDAGLGSASGTMTLTAGATCLAGIRDFRPAPDAVDPGLSPSAISPVSTAVLEGRFTNETAPTNEGDWAWTNSFEFL</sequence>
<feature type="region of interest" description="Disordered" evidence="1">
    <location>
        <begin position="147"/>
        <end position="172"/>
    </location>
</feature>
<proteinExistence type="predicted"/>
<gene>
    <name evidence="2" type="ORF">GCM10009839_64970</name>
</gene>
<dbReference type="EMBL" id="BAAAQN010000048">
    <property type="protein sequence ID" value="GAA2049835.1"/>
    <property type="molecule type" value="Genomic_DNA"/>
</dbReference>
<evidence type="ECO:0000313" key="2">
    <source>
        <dbReference type="EMBL" id="GAA2049835.1"/>
    </source>
</evidence>
<dbReference type="Proteomes" id="UP001500751">
    <property type="component" value="Unassembled WGS sequence"/>
</dbReference>
<comment type="caution">
    <text evidence="2">The sequence shown here is derived from an EMBL/GenBank/DDBJ whole genome shotgun (WGS) entry which is preliminary data.</text>
</comment>
<keyword evidence="3" id="KW-1185">Reference proteome</keyword>
<organism evidence="2 3">
    <name type="scientific">Catenulispora yoronensis</name>
    <dbReference type="NCBI Taxonomy" id="450799"/>
    <lineage>
        <taxon>Bacteria</taxon>
        <taxon>Bacillati</taxon>
        <taxon>Actinomycetota</taxon>
        <taxon>Actinomycetes</taxon>
        <taxon>Catenulisporales</taxon>
        <taxon>Catenulisporaceae</taxon>
        <taxon>Catenulispora</taxon>
    </lineage>
</organism>
<accession>A0ABN2V425</accession>
<protein>
    <submittedName>
        <fullName evidence="2">Uncharacterized protein</fullName>
    </submittedName>
</protein>